<proteinExistence type="predicted"/>
<dbReference type="PANTHER" id="PTHR19328:SF75">
    <property type="entry name" value="ALDOSE SUGAR DEHYDROGENASE YLII"/>
    <property type="match status" value="1"/>
</dbReference>
<accession>A0A382VS21</accession>
<dbReference type="Pfam" id="PF07995">
    <property type="entry name" value="GSDH"/>
    <property type="match status" value="1"/>
</dbReference>
<sequence length="249" mass="28222">EFFNINECQPSYDSSAGGNLSDFKDNKILMTIGDYQSYEVQGNNNPQNINSLIGKIISIDEKTKEYKILSMGLRNPQGLYYDKENNIIYSTEHGPQGGDEINVNTSPDGEIKNYGWGISSYGEHYGFPDIDNSEKYKIAPLHKSHAKYGFIEPLKYFTPSIAPAQIIKTEKFIKIANKNIIYVGALGFDVEEGDLSIHQFILDADLKIEQHNIMRVNDRVRDMIYIEELNKIFLFLESSGSIGILEVDN</sequence>
<dbReference type="InterPro" id="IPR011042">
    <property type="entry name" value="6-blade_b-propeller_TolB-like"/>
</dbReference>
<dbReference type="AlphaFoldDB" id="A0A382VS21"/>
<evidence type="ECO:0000313" key="2">
    <source>
        <dbReference type="EMBL" id="SVD49170.1"/>
    </source>
</evidence>
<dbReference type="PANTHER" id="PTHR19328">
    <property type="entry name" value="HEDGEHOG-INTERACTING PROTEIN"/>
    <property type="match status" value="1"/>
</dbReference>
<protein>
    <recommendedName>
        <fullName evidence="1">Glucose/Sorbosone dehydrogenase domain-containing protein</fullName>
    </recommendedName>
</protein>
<reference evidence="2" key="1">
    <citation type="submission" date="2018-05" db="EMBL/GenBank/DDBJ databases">
        <authorList>
            <person name="Lanie J.A."/>
            <person name="Ng W.-L."/>
            <person name="Kazmierczak K.M."/>
            <person name="Andrzejewski T.M."/>
            <person name="Davidsen T.M."/>
            <person name="Wayne K.J."/>
            <person name="Tettelin H."/>
            <person name="Glass J.I."/>
            <person name="Rusch D."/>
            <person name="Podicherti R."/>
            <person name="Tsui H.-C.T."/>
            <person name="Winkler M.E."/>
        </authorList>
    </citation>
    <scope>NUCLEOTIDE SEQUENCE</scope>
</reference>
<dbReference type="InterPro" id="IPR012938">
    <property type="entry name" value="Glc/Sorbosone_DH"/>
</dbReference>
<dbReference type="SUPFAM" id="SSF50952">
    <property type="entry name" value="Soluble quinoprotein glucose dehydrogenase"/>
    <property type="match status" value="1"/>
</dbReference>
<name>A0A382VS21_9ZZZZ</name>
<feature type="non-terminal residue" evidence="2">
    <location>
        <position position="1"/>
    </location>
</feature>
<feature type="domain" description="Glucose/Sorbosone dehydrogenase" evidence="1">
    <location>
        <begin position="13"/>
        <end position="224"/>
    </location>
</feature>
<dbReference type="InterPro" id="IPR011041">
    <property type="entry name" value="Quinoprot_gluc/sorb_DH_b-prop"/>
</dbReference>
<evidence type="ECO:0000259" key="1">
    <source>
        <dbReference type="Pfam" id="PF07995"/>
    </source>
</evidence>
<dbReference type="EMBL" id="UINC01154088">
    <property type="protein sequence ID" value="SVD49170.1"/>
    <property type="molecule type" value="Genomic_DNA"/>
</dbReference>
<organism evidence="2">
    <name type="scientific">marine metagenome</name>
    <dbReference type="NCBI Taxonomy" id="408172"/>
    <lineage>
        <taxon>unclassified sequences</taxon>
        <taxon>metagenomes</taxon>
        <taxon>ecological metagenomes</taxon>
    </lineage>
</organism>
<gene>
    <name evidence="2" type="ORF">METZ01_LOCUS402024</name>
</gene>
<dbReference type="Gene3D" id="2.120.10.30">
    <property type="entry name" value="TolB, C-terminal domain"/>
    <property type="match status" value="1"/>
</dbReference>